<evidence type="ECO:0000256" key="4">
    <source>
        <dbReference type="ARBA" id="ARBA00022989"/>
    </source>
</evidence>
<feature type="compositionally biased region" description="Basic and acidic residues" evidence="6">
    <location>
        <begin position="23"/>
        <end position="52"/>
    </location>
</feature>
<feature type="compositionally biased region" description="Basic and acidic residues" evidence="6">
    <location>
        <begin position="1"/>
        <end position="12"/>
    </location>
</feature>
<feature type="transmembrane region" description="Helical" evidence="7">
    <location>
        <begin position="211"/>
        <end position="230"/>
    </location>
</feature>
<sequence>MRETGEAPKWDAAEEADALTCDPPRDGCRSPKKDEDGGREKRAATPAPVEEHRQRFADPGALGFLTYGFTTVLYNLSNSGLCPLNTTTAGMVIAYGGFTQMLAGIMDFFRGNAFPCTIATTFGAFWIATALVWLLPRKTAATPDEYLVEADEAFMGAFFFLWAVLTIVALVSSFRQPLAISFVFFMTLLFFTLQSAAFWSKSSVMKRVAGYEGICCGLSAMYCGLAMMLNEAHGKTLLPMFPHRRGRIYW</sequence>
<dbReference type="AlphaFoldDB" id="A0A3R7MWG7"/>
<evidence type="ECO:0000256" key="3">
    <source>
        <dbReference type="ARBA" id="ARBA00022692"/>
    </source>
</evidence>
<feature type="region of interest" description="Disordered" evidence="6">
    <location>
        <begin position="1"/>
        <end position="52"/>
    </location>
</feature>
<proteinExistence type="inferred from homology"/>
<evidence type="ECO:0000256" key="6">
    <source>
        <dbReference type="SAM" id="MobiDB-lite"/>
    </source>
</evidence>
<feature type="transmembrane region" description="Helical" evidence="7">
    <location>
        <begin position="154"/>
        <end position="171"/>
    </location>
</feature>
<dbReference type="PANTHER" id="PTHR30178">
    <property type="entry name" value="INNER MEMBRANE PROTEIN YAAH"/>
    <property type="match status" value="1"/>
</dbReference>
<comment type="caution">
    <text evidence="8">The sequence shown here is derived from an EMBL/GenBank/DDBJ whole genome shotgun (WGS) entry which is preliminary data.</text>
</comment>
<accession>A0A3R7MWG7</accession>
<keyword evidence="3 7" id="KW-0812">Transmembrane</keyword>
<evidence type="ECO:0000313" key="8">
    <source>
        <dbReference type="EMBL" id="RNF12382.1"/>
    </source>
</evidence>
<protein>
    <submittedName>
        <fullName evidence="8">GPR1/FUN34/yaaH family protein</fullName>
    </submittedName>
</protein>
<evidence type="ECO:0000256" key="5">
    <source>
        <dbReference type="ARBA" id="ARBA00023136"/>
    </source>
</evidence>
<feature type="transmembrane region" description="Helical" evidence="7">
    <location>
        <begin position="178"/>
        <end position="199"/>
    </location>
</feature>
<gene>
    <name evidence="8" type="ORF">Tco025E_06474</name>
</gene>
<comment type="subcellular location">
    <subcellularLocation>
        <location evidence="1">Membrane</location>
        <topology evidence="1">Multi-pass membrane protein</topology>
    </subcellularLocation>
</comment>
<keyword evidence="9" id="KW-1185">Reference proteome</keyword>
<dbReference type="GO" id="GO:0071422">
    <property type="term" value="P:succinate transmembrane transport"/>
    <property type="evidence" value="ECO:0007669"/>
    <property type="project" value="TreeGrafter"/>
</dbReference>
<dbReference type="Proteomes" id="UP000284403">
    <property type="component" value="Unassembled WGS sequence"/>
</dbReference>
<organism evidence="8 9">
    <name type="scientific">Trypanosoma conorhini</name>
    <dbReference type="NCBI Taxonomy" id="83891"/>
    <lineage>
        <taxon>Eukaryota</taxon>
        <taxon>Discoba</taxon>
        <taxon>Euglenozoa</taxon>
        <taxon>Kinetoplastea</taxon>
        <taxon>Metakinetoplastina</taxon>
        <taxon>Trypanosomatida</taxon>
        <taxon>Trypanosomatidae</taxon>
        <taxon>Trypanosoma</taxon>
    </lineage>
</organism>
<dbReference type="InterPro" id="IPR047623">
    <property type="entry name" value="SatP"/>
</dbReference>
<evidence type="ECO:0000256" key="7">
    <source>
        <dbReference type="SAM" id="Phobius"/>
    </source>
</evidence>
<dbReference type="InterPro" id="IPR000791">
    <property type="entry name" value="Gpr1/Fun34/SatP-like"/>
</dbReference>
<dbReference type="Pfam" id="PF01184">
    <property type="entry name" value="Gpr1_Fun34_YaaH"/>
    <property type="match status" value="1"/>
</dbReference>
<evidence type="ECO:0000256" key="2">
    <source>
        <dbReference type="ARBA" id="ARBA00005587"/>
    </source>
</evidence>
<dbReference type="GO" id="GO:0005886">
    <property type="term" value="C:plasma membrane"/>
    <property type="evidence" value="ECO:0007669"/>
    <property type="project" value="TreeGrafter"/>
</dbReference>
<name>A0A3R7MWG7_9TRYP</name>
<dbReference type="NCBIfam" id="NF038013">
    <property type="entry name" value="AceTr_1"/>
    <property type="match status" value="1"/>
</dbReference>
<dbReference type="GO" id="GO:0015360">
    <property type="term" value="F:acetate:proton symporter activity"/>
    <property type="evidence" value="ECO:0007669"/>
    <property type="project" value="TreeGrafter"/>
</dbReference>
<dbReference type="PANTHER" id="PTHR30178:SF3">
    <property type="entry name" value="SUCCINATE-ACETATE_PROTON SYMPORTER SATP"/>
    <property type="match status" value="1"/>
</dbReference>
<feature type="transmembrane region" description="Helical" evidence="7">
    <location>
        <begin position="116"/>
        <end position="134"/>
    </location>
</feature>
<evidence type="ECO:0000313" key="9">
    <source>
        <dbReference type="Proteomes" id="UP000284403"/>
    </source>
</evidence>
<dbReference type="EMBL" id="MKKU01000440">
    <property type="protein sequence ID" value="RNF12382.1"/>
    <property type="molecule type" value="Genomic_DNA"/>
</dbReference>
<dbReference type="GeneID" id="40320085"/>
<keyword evidence="5 7" id="KW-0472">Membrane</keyword>
<dbReference type="RefSeq" id="XP_029226540.1">
    <property type="nucleotide sequence ID" value="XM_029373351.1"/>
</dbReference>
<comment type="similarity">
    <text evidence="2">Belongs to the acetate uptake transporter (AceTr) (TC 2.A.96) family.</text>
</comment>
<evidence type="ECO:0000256" key="1">
    <source>
        <dbReference type="ARBA" id="ARBA00004141"/>
    </source>
</evidence>
<dbReference type="OrthoDB" id="3648309at2759"/>
<keyword evidence="4 7" id="KW-1133">Transmembrane helix</keyword>
<reference evidence="8 9" key="1">
    <citation type="journal article" date="2018" name="BMC Genomics">
        <title>Genomic comparison of Trypanosoma conorhini and Trypanosoma rangeli to Trypanosoma cruzi strains of high and low virulence.</title>
        <authorList>
            <person name="Bradwell K.R."/>
            <person name="Koparde V.N."/>
            <person name="Matveyev A.V."/>
            <person name="Serrano M.G."/>
            <person name="Alves J.M."/>
            <person name="Parikh H."/>
            <person name="Huang B."/>
            <person name="Lee V."/>
            <person name="Espinosa-Alvarez O."/>
            <person name="Ortiz P.A."/>
            <person name="Costa-Martins A.G."/>
            <person name="Teixeira M.M."/>
            <person name="Buck G.A."/>
        </authorList>
    </citation>
    <scope>NUCLEOTIDE SEQUENCE [LARGE SCALE GENOMIC DNA]</scope>
    <source>
        <strain evidence="8 9">025E</strain>
    </source>
</reference>